<dbReference type="InterPro" id="IPR049717">
    <property type="entry name" value="CylC-like"/>
</dbReference>
<reference evidence="2" key="1">
    <citation type="journal article" date="2011" name="MBio">
        <title>Novel metabolic attributes of the genus Cyanothece, comprising a group of unicellular nitrogen-fixing Cyanobacteria.</title>
        <authorList>
            <person name="Bandyopadhyay A."/>
            <person name="Elvitigala T."/>
            <person name="Welsh E."/>
            <person name="Stockel J."/>
            <person name="Liberton M."/>
            <person name="Min H."/>
            <person name="Sherman L.A."/>
            <person name="Pakrasi H.B."/>
        </authorList>
    </citation>
    <scope>NUCLEOTIDE SEQUENCE [LARGE SCALE GENOMIC DNA]</scope>
    <source>
        <strain evidence="2">PCC 7822</strain>
        <plasmid evidence="2">Cy782201</plasmid>
    </source>
</reference>
<organism evidence="1 2">
    <name type="scientific">Gloeothece verrucosa (strain PCC 7822)</name>
    <name type="common">Cyanothece sp. (strain PCC 7822)</name>
    <dbReference type="NCBI Taxonomy" id="497965"/>
    <lineage>
        <taxon>Bacteria</taxon>
        <taxon>Bacillati</taxon>
        <taxon>Cyanobacteriota</taxon>
        <taxon>Cyanophyceae</taxon>
        <taxon>Oscillatoriophycideae</taxon>
        <taxon>Chroococcales</taxon>
        <taxon>Aphanothecaceae</taxon>
        <taxon>Gloeothece</taxon>
        <taxon>Gloeothece verrucosa</taxon>
    </lineage>
</organism>
<evidence type="ECO:0000313" key="1">
    <source>
        <dbReference type="EMBL" id="ADN17712.1"/>
    </source>
</evidence>
<keyword evidence="1" id="KW-0614">Plasmid</keyword>
<dbReference type="Proteomes" id="UP000008206">
    <property type="component" value="Plasmid Cy782201"/>
</dbReference>
<dbReference type="CDD" id="cd21472">
    <property type="entry name" value="CylC-like"/>
    <property type="match status" value="1"/>
</dbReference>
<protein>
    <submittedName>
        <fullName evidence="1">Uncharacterized protein</fullName>
    </submittedName>
</protein>
<proteinExistence type="predicted"/>
<dbReference type="KEGG" id="cyj:Cyan7822_5858"/>
<dbReference type="OrthoDB" id="420754at2"/>
<gene>
    <name evidence="1" type="ordered locus">Cyan7822_5858</name>
</gene>
<name>E0UL82_GLOV7</name>
<dbReference type="HOGENOM" id="CLU_632829_0_0_3"/>
<keyword evidence="2" id="KW-1185">Reference proteome</keyword>
<dbReference type="AlphaFoldDB" id="E0UL82"/>
<sequence>MTMIASSTVSSDFKKKNHQKIFENTYLNNTNSDYTEKMEELARNFDYNADKEYYWGPPELSIFYGTPLYEQASSSQKLALNHLFWVGQYNHTAATEANTVLYNQVTSGVFSRLNSYETLCKELDLETNQEHTHIYTFQKIGYKIKLALLGKQGLKDPRENSSSKNSKKRVLLNAPAKTNGLSAYAAQYRDSAFRLITKLMQKDYEEHYSTFLKNQEERTKEIPGTSGGLGGLVSQGSLQKFFTINWGSSPFLATQYYAIRMIGNMSLKCYEYNYFKYFKTLQKREEFIPTPTAVSHYHLLDESFHTTFSQVISQNLYKDFPAATNYEKTVANLTVLMAQLGVVGGLSGVMPTVFRSDAYFQLMLLRILKSPIFSMSNEEALYWMEKCLCHEHDGFYQNQKYHRRLVTEFRRFFDPMQYLWPVNHEMKIMSAGGSIEKAIKTNKKSFKEFVQTFN</sequence>
<dbReference type="RefSeq" id="WP_013334462.1">
    <property type="nucleotide sequence ID" value="NC_014533.1"/>
</dbReference>
<evidence type="ECO:0000313" key="2">
    <source>
        <dbReference type="Proteomes" id="UP000008206"/>
    </source>
</evidence>
<accession>E0UL82</accession>
<geneLocation type="plasmid" evidence="1 2">
    <name>Cy782201</name>
</geneLocation>
<dbReference type="EMBL" id="CP002199">
    <property type="protein sequence ID" value="ADN17712.1"/>
    <property type="molecule type" value="Genomic_DNA"/>
</dbReference>